<dbReference type="Gene3D" id="1.25.40.10">
    <property type="entry name" value="Tetratricopeptide repeat domain"/>
    <property type="match status" value="6"/>
</dbReference>
<evidence type="ECO:0008006" key="5">
    <source>
        <dbReference type="Google" id="ProtNLM"/>
    </source>
</evidence>
<dbReference type="GO" id="GO:0048731">
    <property type="term" value="P:system development"/>
    <property type="evidence" value="ECO:0007669"/>
    <property type="project" value="UniProtKB-ARBA"/>
</dbReference>
<evidence type="ECO:0000313" key="4">
    <source>
        <dbReference type="Proteomes" id="UP000001514"/>
    </source>
</evidence>
<feature type="repeat" description="PPR" evidence="2">
    <location>
        <begin position="471"/>
        <end position="505"/>
    </location>
</feature>
<feature type="repeat" description="PPR" evidence="2">
    <location>
        <begin position="368"/>
        <end position="402"/>
    </location>
</feature>
<protein>
    <recommendedName>
        <fullName evidence="5">Pentacotripeptide-repeat region of PRORP domain-containing protein</fullName>
    </recommendedName>
</protein>
<proteinExistence type="predicted"/>
<dbReference type="Pfam" id="PF13041">
    <property type="entry name" value="PPR_2"/>
    <property type="match status" value="2"/>
</dbReference>
<dbReference type="Gramene" id="EFJ24552">
    <property type="protein sequence ID" value="EFJ24552"/>
    <property type="gene ID" value="SELMODRAFT_50864"/>
</dbReference>
<name>D8RTQ4_SELML</name>
<dbReference type="EMBL" id="GL377589">
    <property type="protein sequence ID" value="EFJ24552.1"/>
    <property type="molecule type" value="Genomic_DNA"/>
</dbReference>
<keyword evidence="4" id="KW-1185">Reference proteome</keyword>
<feature type="repeat" description="PPR" evidence="2">
    <location>
        <begin position="231"/>
        <end position="265"/>
    </location>
</feature>
<dbReference type="Pfam" id="PF01535">
    <property type="entry name" value="PPR"/>
    <property type="match status" value="9"/>
</dbReference>
<dbReference type="FunFam" id="1.25.40.10:FF:000158">
    <property type="entry name" value="pentatricopeptide repeat-containing protein At2g33680"/>
    <property type="match status" value="1"/>
</dbReference>
<dbReference type="GO" id="GO:0003723">
    <property type="term" value="F:RNA binding"/>
    <property type="evidence" value="ECO:0007669"/>
    <property type="project" value="InterPro"/>
</dbReference>
<dbReference type="PANTHER" id="PTHR24015">
    <property type="entry name" value="OS07G0578800 PROTEIN-RELATED"/>
    <property type="match status" value="1"/>
</dbReference>
<dbReference type="PANTHER" id="PTHR24015:SF548">
    <property type="entry name" value="OS08G0340900 PROTEIN"/>
    <property type="match status" value="1"/>
</dbReference>
<dbReference type="InterPro" id="IPR011990">
    <property type="entry name" value="TPR-like_helical_dom_sf"/>
</dbReference>
<feature type="non-terminal residue" evidence="3">
    <location>
        <position position="720"/>
    </location>
</feature>
<dbReference type="KEGG" id="smo:SELMODRAFT_50864"/>
<dbReference type="NCBIfam" id="TIGR00756">
    <property type="entry name" value="PPR"/>
    <property type="match status" value="6"/>
</dbReference>
<dbReference type="Proteomes" id="UP000001514">
    <property type="component" value="Unassembled WGS sequence"/>
</dbReference>
<accession>D8RTQ4</accession>
<dbReference type="AlphaFoldDB" id="D8RTQ4"/>
<dbReference type="HOGENOM" id="CLU_002706_15_6_1"/>
<dbReference type="eggNOG" id="KOG4197">
    <property type="taxonomic scope" value="Eukaryota"/>
</dbReference>
<organism evidence="4">
    <name type="scientific">Selaginella moellendorffii</name>
    <name type="common">Spikemoss</name>
    <dbReference type="NCBI Taxonomy" id="88036"/>
    <lineage>
        <taxon>Eukaryota</taxon>
        <taxon>Viridiplantae</taxon>
        <taxon>Streptophyta</taxon>
        <taxon>Embryophyta</taxon>
        <taxon>Tracheophyta</taxon>
        <taxon>Lycopodiopsida</taxon>
        <taxon>Selaginellales</taxon>
        <taxon>Selaginellaceae</taxon>
        <taxon>Selaginella</taxon>
    </lineage>
</organism>
<dbReference type="InterPro" id="IPR002885">
    <property type="entry name" value="PPR_rpt"/>
</dbReference>
<dbReference type="PROSITE" id="PS51375">
    <property type="entry name" value="PPR"/>
    <property type="match status" value="5"/>
</dbReference>
<dbReference type="SUPFAM" id="SSF48452">
    <property type="entry name" value="TPR-like"/>
    <property type="match status" value="1"/>
</dbReference>
<dbReference type="InParanoid" id="D8RTQ4"/>
<feature type="non-terminal residue" evidence="3">
    <location>
        <position position="1"/>
    </location>
</feature>
<gene>
    <name evidence="3" type="ORF">SELMODRAFT_50864</name>
</gene>
<evidence type="ECO:0000313" key="3">
    <source>
        <dbReference type="EMBL" id="EFJ24552.1"/>
    </source>
</evidence>
<dbReference type="InterPro" id="IPR046960">
    <property type="entry name" value="PPR_At4g14850-like_plant"/>
</dbReference>
<evidence type="ECO:0000256" key="2">
    <source>
        <dbReference type="PROSITE-ProRule" id="PRU00708"/>
    </source>
</evidence>
<keyword evidence="1" id="KW-0677">Repeat</keyword>
<dbReference type="GO" id="GO:0009451">
    <property type="term" value="P:RNA modification"/>
    <property type="evidence" value="ECO:0007669"/>
    <property type="project" value="InterPro"/>
</dbReference>
<sequence length="720" mass="78612">LDACVSLKALSDGRDVHASVTRHGFGSDLVLGNALINMYSKCSSPADARNVFDGMTVRDSVSWNTMIATYARNGFGEEAVEVFHEMALVGIPPDKYTLISALDGCCGLSCPDRGLKKGREIHRRIQSIGFMSDVALQTGLIKMYGKFGEVIEARRLFDGMSRRVALTWARMITAYGQNGFGNEAIELYKQIDVVPDKVIFASVLDACSSAMNLEEGKRIHARIVEGKFEIDTVVNNTLLDLYGMCGCLEEAKAVFHSMQEQGRDVVSWNSIIRAHLHNDQPKEALGLFFEMQEACGPRQDRVSYVSALDACSAMGSDGLVHGKTLHGLILANRIHIDVYVGTALVTMYGRCGDVVEAKQVFDVMPSKNAVTWTSMIRGYSTNGFAREAVEVFQKMEQEGCRADKIVYVAVMEASRGVEDVKMAAKIHSRLSELGWCSDSAIQSSLIAMHGKCGSVEAARRVFDAMEEKSRGSPAWNAMIAAYSRRGDKEAVLELFQAMQAASVRPDRATFLGLLAVGGSFSPSEASAVQHAILSTGMETDSLVGTALLNTLTRSGKVGEARRVFDRLDKRDVVSWTSMMVAYASHGSSLEAIDLFQEMQLQGMEPDEVAFLAVLFACNHAGFFRRGWDYFASMRGDYDLEAGADHYCCVVDLLGRAGRLADAEDLIVSMPFKPDEATWSALVGACNTHGDVERAARISRAMEAEERAATHVSLCNTFVAA</sequence>
<dbReference type="FunFam" id="1.25.40.10:FF:000285">
    <property type="entry name" value="Pentatricopeptide repeat-containing protein, chloroplastic"/>
    <property type="match status" value="1"/>
</dbReference>
<evidence type="ECO:0000256" key="1">
    <source>
        <dbReference type="ARBA" id="ARBA00022737"/>
    </source>
</evidence>
<reference evidence="3 4" key="1">
    <citation type="journal article" date="2011" name="Science">
        <title>The Selaginella genome identifies genetic changes associated with the evolution of vascular plants.</title>
        <authorList>
            <person name="Banks J.A."/>
            <person name="Nishiyama T."/>
            <person name="Hasebe M."/>
            <person name="Bowman J.L."/>
            <person name="Gribskov M."/>
            <person name="dePamphilis C."/>
            <person name="Albert V.A."/>
            <person name="Aono N."/>
            <person name="Aoyama T."/>
            <person name="Ambrose B.A."/>
            <person name="Ashton N.W."/>
            <person name="Axtell M.J."/>
            <person name="Barker E."/>
            <person name="Barker M.S."/>
            <person name="Bennetzen J.L."/>
            <person name="Bonawitz N.D."/>
            <person name="Chapple C."/>
            <person name="Cheng C."/>
            <person name="Correa L.G."/>
            <person name="Dacre M."/>
            <person name="DeBarry J."/>
            <person name="Dreyer I."/>
            <person name="Elias M."/>
            <person name="Engstrom E.M."/>
            <person name="Estelle M."/>
            <person name="Feng L."/>
            <person name="Finet C."/>
            <person name="Floyd S.K."/>
            <person name="Frommer W.B."/>
            <person name="Fujita T."/>
            <person name="Gramzow L."/>
            <person name="Gutensohn M."/>
            <person name="Harholt J."/>
            <person name="Hattori M."/>
            <person name="Heyl A."/>
            <person name="Hirai T."/>
            <person name="Hiwatashi Y."/>
            <person name="Ishikawa M."/>
            <person name="Iwata M."/>
            <person name="Karol K.G."/>
            <person name="Koehler B."/>
            <person name="Kolukisaoglu U."/>
            <person name="Kubo M."/>
            <person name="Kurata T."/>
            <person name="Lalonde S."/>
            <person name="Li K."/>
            <person name="Li Y."/>
            <person name="Litt A."/>
            <person name="Lyons E."/>
            <person name="Manning G."/>
            <person name="Maruyama T."/>
            <person name="Michael T.P."/>
            <person name="Mikami K."/>
            <person name="Miyazaki S."/>
            <person name="Morinaga S."/>
            <person name="Murata T."/>
            <person name="Mueller-Roeber B."/>
            <person name="Nelson D.R."/>
            <person name="Obara M."/>
            <person name="Oguri Y."/>
            <person name="Olmstead R.G."/>
            <person name="Onodera N."/>
            <person name="Petersen B.L."/>
            <person name="Pils B."/>
            <person name="Prigge M."/>
            <person name="Rensing S.A."/>
            <person name="Riano-Pachon D.M."/>
            <person name="Roberts A.W."/>
            <person name="Sato Y."/>
            <person name="Scheller H.V."/>
            <person name="Schulz B."/>
            <person name="Schulz C."/>
            <person name="Shakirov E.V."/>
            <person name="Shibagaki N."/>
            <person name="Shinohara N."/>
            <person name="Shippen D.E."/>
            <person name="Soerensen I."/>
            <person name="Sotooka R."/>
            <person name="Sugimoto N."/>
            <person name="Sugita M."/>
            <person name="Sumikawa N."/>
            <person name="Tanurdzic M."/>
            <person name="Theissen G."/>
            <person name="Ulvskov P."/>
            <person name="Wakazuki S."/>
            <person name="Weng J.K."/>
            <person name="Willats W.W."/>
            <person name="Wipf D."/>
            <person name="Wolf P.G."/>
            <person name="Yang L."/>
            <person name="Zimmer A.D."/>
            <person name="Zhu Q."/>
            <person name="Mitros T."/>
            <person name="Hellsten U."/>
            <person name="Loque D."/>
            <person name="Otillar R."/>
            <person name="Salamov A."/>
            <person name="Schmutz J."/>
            <person name="Shapiro H."/>
            <person name="Lindquist E."/>
            <person name="Lucas S."/>
            <person name="Rokhsar D."/>
            <person name="Grigoriev I.V."/>
        </authorList>
    </citation>
    <scope>NUCLEOTIDE SEQUENCE [LARGE SCALE GENOMIC DNA]</scope>
</reference>
<dbReference type="FunFam" id="1.25.40.10:FF:000031">
    <property type="entry name" value="Pentatricopeptide repeat-containing protein mitochondrial"/>
    <property type="match status" value="1"/>
</dbReference>
<feature type="repeat" description="PPR" evidence="2">
    <location>
        <begin position="571"/>
        <end position="605"/>
    </location>
</feature>
<feature type="repeat" description="PPR" evidence="2">
    <location>
        <begin position="59"/>
        <end position="93"/>
    </location>
</feature>